<gene>
    <name evidence="1" type="ORF">LTR16_010356</name>
</gene>
<feature type="non-terminal residue" evidence="1">
    <location>
        <position position="114"/>
    </location>
</feature>
<dbReference type="PANTHER" id="PTHR47182">
    <property type="entry name" value="CELL WALL ALPHA-1,3-GLUCAN SYNTHASE AGS1-RELATED"/>
    <property type="match status" value="1"/>
</dbReference>
<proteinExistence type="predicted"/>
<evidence type="ECO:0000313" key="2">
    <source>
        <dbReference type="Proteomes" id="UP001357485"/>
    </source>
</evidence>
<dbReference type="EMBL" id="JAVRRA010011134">
    <property type="protein sequence ID" value="KAK5240648.1"/>
    <property type="molecule type" value="Genomic_DNA"/>
</dbReference>
<dbReference type="Proteomes" id="UP001357485">
    <property type="component" value="Unassembled WGS sequence"/>
</dbReference>
<accession>A0ABR0LT29</accession>
<reference evidence="1 2" key="1">
    <citation type="submission" date="2023-08" db="EMBL/GenBank/DDBJ databases">
        <title>Black Yeasts Isolated from many extreme environments.</title>
        <authorList>
            <person name="Coleine C."/>
            <person name="Stajich J.E."/>
            <person name="Selbmann L."/>
        </authorList>
    </citation>
    <scope>NUCLEOTIDE SEQUENCE [LARGE SCALE GENOMIC DNA]</scope>
    <source>
        <strain evidence="1 2">CCFEE 536</strain>
    </source>
</reference>
<dbReference type="PANTHER" id="PTHR47182:SF2">
    <property type="entry name" value="CELL WALL ALPHA-1,3-GLUCAN SYNTHASE AGS1"/>
    <property type="match status" value="1"/>
</dbReference>
<organism evidence="1 2">
    <name type="scientific">Cryomyces antarcticus</name>
    <dbReference type="NCBI Taxonomy" id="329879"/>
    <lineage>
        <taxon>Eukaryota</taxon>
        <taxon>Fungi</taxon>
        <taxon>Dikarya</taxon>
        <taxon>Ascomycota</taxon>
        <taxon>Pezizomycotina</taxon>
        <taxon>Dothideomycetes</taxon>
        <taxon>Dothideomycetes incertae sedis</taxon>
        <taxon>Cryomyces</taxon>
    </lineage>
</organism>
<protein>
    <submittedName>
        <fullName evidence="1">Uncharacterized protein</fullName>
    </submittedName>
</protein>
<comment type="caution">
    <text evidence="1">The sequence shown here is derived from an EMBL/GenBank/DDBJ whole genome shotgun (WGS) entry which is preliminary data.</text>
</comment>
<evidence type="ECO:0000313" key="1">
    <source>
        <dbReference type="EMBL" id="KAK5240648.1"/>
    </source>
</evidence>
<name>A0ABR0LT29_9PEZI</name>
<sequence length="114" mass="13482">MSTMSDLIGFQGYLNSSAPWSFQEHNVLWKSGRHYHDFQPSNEWEEVCSYPYPRFWDQGGHLINDNYTQAMVGCRDSEFNQYGEVGAFGTYPEWQKQLSKFNGVQDRLREWRPS</sequence>
<keyword evidence="2" id="KW-1185">Reference proteome</keyword>
<dbReference type="InterPro" id="IPR058655">
    <property type="entry name" value="Mok11-14/Ags1-like"/>
</dbReference>